<protein>
    <submittedName>
        <fullName evidence="3">Uncharacterized protein</fullName>
    </submittedName>
</protein>
<name>A0A0D1ZH35_EXOME</name>
<gene>
    <name evidence="3" type="ORF">PV10_04337</name>
</gene>
<keyword evidence="2" id="KW-1133">Transmembrane helix</keyword>
<feature type="compositionally biased region" description="Acidic residues" evidence="1">
    <location>
        <begin position="169"/>
        <end position="178"/>
    </location>
</feature>
<dbReference type="OrthoDB" id="10440602at2759"/>
<evidence type="ECO:0000256" key="2">
    <source>
        <dbReference type="SAM" id="Phobius"/>
    </source>
</evidence>
<keyword evidence="4" id="KW-1185">Reference proteome</keyword>
<dbReference type="AlphaFoldDB" id="A0A0D1ZH35"/>
<dbReference type="RefSeq" id="XP_016224668.1">
    <property type="nucleotide sequence ID" value="XM_016368880.1"/>
</dbReference>
<dbReference type="EMBL" id="KN847522">
    <property type="protein sequence ID" value="KIV93094.1"/>
    <property type="molecule type" value="Genomic_DNA"/>
</dbReference>
<dbReference type="GeneID" id="27322182"/>
<proteinExistence type="predicted"/>
<dbReference type="VEuPathDB" id="FungiDB:PV10_04337"/>
<feature type="region of interest" description="Disordered" evidence="1">
    <location>
        <begin position="1"/>
        <end position="29"/>
    </location>
</feature>
<organism evidence="3 4">
    <name type="scientific">Exophiala mesophila</name>
    <name type="common">Black yeast-like fungus</name>
    <dbReference type="NCBI Taxonomy" id="212818"/>
    <lineage>
        <taxon>Eukaryota</taxon>
        <taxon>Fungi</taxon>
        <taxon>Dikarya</taxon>
        <taxon>Ascomycota</taxon>
        <taxon>Pezizomycotina</taxon>
        <taxon>Eurotiomycetes</taxon>
        <taxon>Chaetothyriomycetidae</taxon>
        <taxon>Chaetothyriales</taxon>
        <taxon>Herpotrichiellaceae</taxon>
        <taxon>Exophiala</taxon>
    </lineage>
</organism>
<keyword evidence="2" id="KW-0472">Membrane</keyword>
<evidence type="ECO:0000313" key="3">
    <source>
        <dbReference type="EMBL" id="KIV93094.1"/>
    </source>
</evidence>
<sequence length="201" mass="22350">MPNRPKAVIDTQGSTHRLDRHFPSTSDTRPASSAAMIFTRLFILIALFLGLCVGFVVPNKESTGASPHLANDLTKLHPMNRPNLLTCRNTNQRMSCYGGPPVTLDTCREVCTCENGRINCPTYKFCDDETMDTFCAGLCACASNLPNKLRANEGDTMISAHRYHRLIDEEEEADEEDEGLLRRHARQRRDYGDSDASGVAL</sequence>
<dbReference type="HOGENOM" id="CLU_107227_0_0_1"/>
<accession>A0A0D1ZH35</accession>
<feature type="region of interest" description="Disordered" evidence="1">
    <location>
        <begin position="169"/>
        <end position="201"/>
    </location>
</feature>
<reference evidence="3 4" key="1">
    <citation type="submission" date="2015-01" db="EMBL/GenBank/DDBJ databases">
        <title>The Genome Sequence of Exophiala mesophila CBS40295.</title>
        <authorList>
            <consortium name="The Broad Institute Genomics Platform"/>
            <person name="Cuomo C."/>
            <person name="de Hoog S."/>
            <person name="Gorbushina A."/>
            <person name="Stielow B."/>
            <person name="Teixiera M."/>
            <person name="Abouelleil A."/>
            <person name="Chapman S.B."/>
            <person name="Priest M."/>
            <person name="Young S.K."/>
            <person name="Wortman J."/>
            <person name="Nusbaum C."/>
            <person name="Birren B."/>
        </authorList>
    </citation>
    <scope>NUCLEOTIDE SEQUENCE [LARGE SCALE GENOMIC DNA]</scope>
    <source>
        <strain evidence="3 4">CBS 40295</strain>
    </source>
</reference>
<evidence type="ECO:0000313" key="4">
    <source>
        <dbReference type="Proteomes" id="UP000054302"/>
    </source>
</evidence>
<keyword evidence="2" id="KW-0812">Transmembrane</keyword>
<evidence type="ECO:0000256" key="1">
    <source>
        <dbReference type="SAM" id="MobiDB-lite"/>
    </source>
</evidence>
<feature type="transmembrane region" description="Helical" evidence="2">
    <location>
        <begin position="37"/>
        <end position="57"/>
    </location>
</feature>
<dbReference type="Proteomes" id="UP000054302">
    <property type="component" value="Unassembled WGS sequence"/>
</dbReference>